<gene>
    <name evidence="5" type="ORF">SOCE26_089660</name>
</gene>
<dbReference type="PANTHER" id="PTHR11527">
    <property type="entry name" value="HEAT-SHOCK PROTEIN 20 FAMILY MEMBER"/>
    <property type="match status" value="1"/>
</dbReference>
<evidence type="ECO:0000256" key="3">
    <source>
        <dbReference type="SAM" id="MobiDB-lite"/>
    </source>
</evidence>
<sequence length="159" mass="17061">MLSRYAPLFAGDDLLRAMFDLSSPFGWSAPAAPVMAGPRVDVVEKDNALQLVCDLPGASPEDVEVTCEQGLLTLRAVRRVDYGEAKLHRAERARGEFTRSFRIGDGYDTGQIAATLHNGVLTVTVPKRPEATPRKIPIYFSPSAGGGATEAKQLSEASS</sequence>
<organism evidence="5 6">
    <name type="scientific">Sorangium cellulosum</name>
    <name type="common">Polyangium cellulosum</name>
    <dbReference type="NCBI Taxonomy" id="56"/>
    <lineage>
        <taxon>Bacteria</taxon>
        <taxon>Pseudomonadati</taxon>
        <taxon>Myxococcota</taxon>
        <taxon>Polyangia</taxon>
        <taxon>Polyangiales</taxon>
        <taxon>Polyangiaceae</taxon>
        <taxon>Sorangium</taxon>
    </lineage>
</organism>
<evidence type="ECO:0000256" key="2">
    <source>
        <dbReference type="RuleBase" id="RU003616"/>
    </source>
</evidence>
<feature type="domain" description="SHSP" evidence="4">
    <location>
        <begin position="31"/>
        <end position="141"/>
    </location>
</feature>
<feature type="region of interest" description="Disordered" evidence="3">
    <location>
        <begin position="139"/>
        <end position="159"/>
    </location>
</feature>
<reference evidence="5 6" key="1">
    <citation type="submission" date="2015-09" db="EMBL/GenBank/DDBJ databases">
        <title>Sorangium comparison.</title>
        <authorList>
            <person name="Zaburannyi N."/>
            <person name="Bunk B."/>
            <person name="Overmann J."/>
            <person name="Mueller R."/>
        </authorList>
    </citation>
    <scope>NUCLEOTIDE SEQUENCE [LARGE SCALE GENOMIC DNA]</scope>
    <source>
        <strain evidence="5 6">So ce26</strain>
    </source>
</reference>
<evidence type="ECO:0000259" key="4">
    <source>
        <dbReference type="PROSITE" id="PS01031"/>
    </source>
</evidence>
<dbReference type="Proteomes" id="UP000238348">
    <property type="component" value="Chromosome"/>
</dbReference>
<dbReference type="CDD" id="cd06464">
    <property type="entry name" value="ACD_sHsps-like"/>
    <property type="match status" value="1"/>
</dbReference>
<dbReference type="InterPro" id="IPR008978">
    <property type="entry name" value="HSP20-like_chaperone"/>
</dbReference>
<proteinExistence type="inferred from homology"/>
<name>A0A2L0F7A2_SORCE</name>
<evidence type="ECO:0000313" key="6">
    <source>
        <dbReference type="Proteomes" id="UP000238348"/>
    </source>
</evidence>
<dbReference type="PROSITE" id="PS01031">
    <property type="entry name" value="SHSP"/>
    <property type="match status" value="1"/>
</dbReference>
<dbReference type="AlphaFoldDB" id="A0A2L0F7A2"/>
<dbReference type="SUPFAM" id="SSF49764">
    <property type="entry name" value="HSP20-like chaperones"/>
    <property type="match status" value="1"/>
</dbReference>
<dbReference type="InterPro" id="IPR031107">
    <property type="entry name" value="Small_HSP"/>
</dbReference>
<protein>
    <submittedName>
        <fullName evidence="5">Hsp20/alpha crystallin</fullName>
    </submittedName>
</protein>
<dbReference type="EMBL" id="CP012673">
    <property type="protein sequence ID" value="AUX47445.1"/>
    <property type="molecule type" value="Genomic_DNA"/>
</dbReference>
<comment type="similarity">
    <text evidence="1 2">Belongs to the small heat shock protein (HSP20) family.</text>
</comment>
<dbReference type="Gene3D" id="2.60.40.790">
    <property type="match status" value="1"/>
</dbReference>
<evidence type="ECO:0000313" key="5">
    <source>
        <dbReference type="EMBL" id="AUX47445.1"/>
    </source>
</evidence>
<dbReference type="RefSeq" id="WP_104985463.1">
    <property type="nucleotide sequence ID" value="NZ_CP012673.1"/>
</dbReference>
<evidence type="ECO:0000256" key="1">
    <source>
        <dbReference type="PROSITE-ProRule" id="PRU00285"/>
    </source>
</evidence>
<accession>A0A2L0F7A2</accession>
<dbReference type="Pfam" id="PF00011">
    <property type="entry name" value="HSP20"/>
    <property type="match status" value="1"/>
</dbReference>
<dbReference type="OrthoDB" id="9811615at2"/>
<dbReference type="InterPro" id="IPR002068">
    <property type="entry name" value="A-crystallin/Hsp20_dom"/>
</dbReference>